<dbReference type="HOGENOM" id="CLU_1174366_0_0_11"/>
<feature type="region of interest" description="Disordered" evidence="1">
    <location>
        <begin position="232"/>
        <end position="254"/>
    </location>
</feature>
<feature type="compositionally biased region" description="Polar residues" evidence="1">
    <location>
        <begin position="236"/>
        <end position="248"/>
    </location>
</feature>
<proteinExistence type="predicted"/>
<reference evidence="2 3" key="1">
    <citation type="journal article" date="2011" name="Stand. Genomic Sci.">
        <title>High quality draft genome sequence of Segniliparus rugosus CDC 945(T)= (ATCC BAA-974(T)).</title>
        <authorList>
            <person name="Earl A.M."/>
            <person name="Desjardins C.A."/>
            <person name="Fitzgerald M.G."/>
            <person name="Arachchi H.M."/>
            <person name="Zeng Q."/>
            <person name="Mehta T."/>
            <person name="Griggs A."/>
            <person name="Birren B.W."/>
            <person name="Toney N.C."/>
            <person name="Carr J."/>
            <person name="Posey J."/>
            <person name="Butler W.R."/>
        </authorList>
    </citation>
    <scope>NUCLEOTIDE SEQUENCE [LARGE SCALE GENOMIC DNA]</scope>
    <source>
        <strain evidence="3">ATCC BAA-974 / DSM 45345 / CCUG 50838 / CIP 108380 / JCM 13579 / CDC 945</strain>
    </source>
</reference>
<evidence type="ECO:0000313" key="2">
    <source>
        <dbReference type="EMBL" id="EFV15030.1"/>
    </source>
</evidence>
<dbReference type="AlphaFoldDB" id="E5XKU5"/>
<sequence>MTSPTTRVERLRSGDERFGWAKMVEYEIFGVQNDFTGPADRAAGEMTHYRCWERSSEFYVSFDGHEPHAPVAVLRALRWDPRLGLDSFSTLRDSRRFRAPDGKARNFLHPDWDAFFADRDPRRIAELATQGVRKGRRRAGAMEQIWLAFFDDLVREEVELVTVALVVPLFQWYRELLGDRIHQIGDILPDYIGADSVPAVIDIGGSYIADVARDFDNGRSSLLAASARSALRADPSRSQHTAPHNSAQHNKEIA</sequence>
<dbReference type="eggNOG" id="ENOG5031BUW">
    <property type="taxonomic scope" value="Bacteria"/>
</dbReference>
<organism evidence="2 3">
    <name type="scientific">Segniliparus rugosus (strain ATCC BAA-974 / DSM 45345 / CCUG 50838 / CIP 108380 / JCM 13579 / CDC 945)</name>
    <dbReference type="NCBI Taxonomy" id="679197"/>
    <lineage>
        <taxon>Bacteria</taxon>
        <taxon>Bacillati</taxon>
        <taxon>Actinomycetota</taxon>
        <taxon>Actinomycetes</taxon>
        <taxon>Mycobacteriales</taxon>
        <taxon>Segniliparaceae</taxon>
        <taxon>Segniliparus</taxon>
    </lineage>
</organism>
<protein>
    <submittedName>
        <fullName evidence="2">Uncharacterized protein</fullName>
    </submittedName>
</protein>
<evidence type="ECO:0000313" key="3">
    <source>
        <dbReference type="Proteomes" id="UP000004816"/>
    </source>
</evidence>
<dbReference type="EMBL" id="ACZI02000003">
    <property type="protein sequence ID" value="EFV15030.1"/>
    <property type="molecule type" value="Genomic_DNA"/>
</dbReference>
<keyword evidence="3" id="KW-1185">Reference proteome</keyword>
<dbReference type="STRING" id="679197.HMPREF9336_00114"/>
<dbReference type="Proteomes" id="UP000004816">
    <property type="component" value="Unassembled WGS sequence"/>
</dbReference>
<evidence type="ECO:0000256" key="1">
    <source>
        <dbReference type="SAM" id="MobiDB-lite"/>
    </source>
</evidence>
<dbReference type="RefSeq" id="WP_007466801.1">
    <property type="nucleotide sequence ID" value="NZ_KI391954.1"/>
</dbReference>
<comment type="caution">
    <text evidence="2">The sequence shown here is derived from an EMBL/GenBank/DDBJ whole genome shotgun (WGS) entry which is preliminary data.</text>
</comment>
<gene>
    <name evidence="2" type="ORF">HMPREF9336_00114</name>
</gene>
<name>E5XKU5_SEGRC</name>
<accession>E5XKU5</accession>